<dbReference type="EMBL" id="AE014075">
    <property type="protein sequence ID" value="AAN79657.1"/>
    <property type="molecule type" value="Genomic_DNA"/>
</dbReference>
<sequence length="40" mass="4196">MTPATPPVAGRSAYVGKLFSLRVDPLLQPRRDDAGRAGAS</sequence>
<gene>
    <name evidence="1" type="ordered locus">c1195</name>
</gene>
<dbReference type="HOGENOM" id="CLU_3288669_0_0_6"/>
<evidence type="ECO:0000313" key="2">
    <source>
        <dbReference type="Proteomes" id="UP000001410"/>
    </source>
</evidence>
<protein>
    <submittedName>
        <fullName evidence="1">Uncharacterized protein</fullName>
    </submittedName>
</protein>
<name>A0A0H2V5Y6_ECOL6</name>
<dbReference type="AlphaFoldDB" id="A0A0H2V5Y6"/>
<accession>A0A0H2V5Y6</accession>
<reference evidence="1 2" key="1">
    <citation type="journal article" date="2002" name="Proc. Natl. Acad. Sci. U.S.A.">
        <title>Extensive mosaic structure revealed by the complete genome sequence of uropathogenic Escherichia coli.</title>
        <authorList>
            <person name="Welch R.A."/>
            <person name="Burland V."/>
            <person name="Plunkett G.III."/>
            <person name="Redford P."/>
            <person name="Roesch P."/>
            <person name="Rasko D."/>
            <person name="Buckles E.L."/>
            <person name="Liou S.R."/>
            <person name="Boutin A."/>
            <person name="Hackett J."/>
            <person name="Stroud D."/>
            <person name="Mayhew G.F."/>
            <person name="Rose D.J."/>
            <person name="Zhou S."/>
            <person name="Schwartz D.C."/>
            <person name="Perna N.T."/>
            <person name="Mobley H.L."/>
            <person name="Donnenberg M.S."/>
            <person name="Blattner F.R."/>
        </authorList>
    </citation>
    <scope>NUCLEOTIDE SEQUENCE [LARGE SCALE GENOMIC DNA]</scope>
    <source>
        <strain evidence="2">CFT073 / ATCC 700928 / UPEC</strain>
    </source>
</reference>
<dbReference type="KEGG" id="ecc:c1195"/>
<evidence type="ECO:0000313" key="1">
    <source>
        <dbReference type="EMBL" id="AAN79657.1"/>
    </source>
</evidence>
<dbReference type="Proteomes" id="UP000001410">
    <property type="component" value="Chromosome"/>
</dbReference>
<keyword evidence="2" id="KW-1185">Reference proteome</keyword>
<proteinExistence type="predicted"/>
<organism evidence="1 2">
    <name type="scientific">Escherichia coli O6:H1 (strain CFT073 / ATCC 700928 / UPEC)</name>
    <dbReference type="NCBI Taxonomy" id="199310"/>
    <lineage>
        <taxon>Bacteria</taxon>
        <taxon>Pseudomonadati</taxon>
        <taxon>Pseudomonadota</taxon>
        <taxon>Gammaproteobacteria</taxon>
        <taxon>Enterobacterales</taxon>
        <taxon>Enterobacteriaceae</taxon>
        <taxon>Escherichia</taxon>
    </lineage>
</organism>